<keyword evidence="3" id="KW-1185">Reference proteome</keyword>
<organism evidence="2 3">
    <name type="scientific">Thermincola potens (strain JR)</name>
    <dbReference type="NCBI Taxonomy" id="635013"/>
    <lineage>
        <taxon>Bacteria</taxon>
        <taxon>Bacillati</taxon>
        <taxon>Bacillota</taxon>
        <taxon>Clostridia</taxon>
        <taxon>Eubacteriales</taxon>
        <taxon>Thermincolaceae</taxon>
        <taxon>Thermincola</taxon>
    </lineage>
</organism>
<evidence type="ECO:0000259" key="1">
    <source>
        <dbReference type="Pfam" id="PF00535"/>
    </source>
</evidence>
<dbReference type="Proteomes" id="UP000002377">
    <property type="component" value="Chromosome"/>
</dbReference>
<reference evidence="2 3" key="1">
    <citation type="submission" date="2010-05" db="EMBL/GenBank/DDBJ databases">
        <title>Complete sequence of Thermincola sp. JR.</title>
        <authorList>
            <consortium name="US DOE Joint Genome Institute"/>
            <person name="Lucas S."/>
            <person name="Copeland A."/>
            <person name="Lapidus A."/>
            <person name="Cheng J.-F."/>
            <person name="Bruce D."/>
            <person name="Goodwin L."/>
            <person name="Pitluck S."/>
            <person name="Chertkov O."/>
            <person name="Detter J.C."/>
            <person name="Han C."/>
            <person name="Tapia R."/>
            <person name="Land M."/>
            <person name="Hauser L."/>
            <person name="Kyrpides N."/>
            <person name="Mikhailova N."/>
            <person name="Hazen T.C."/>
            <person name="Woyke T."/>
        </authorList>
    </citation>
    <scope>NUCLEOTIDE SEQUENCE [LARGE SCALE GENOMIC DNA]</scope>
    <source>
        <strain evidence="2 3">JR</strain>
    </source>
</reference>
<dbReference type="GO" id="GO:0016740">
    <property type="term" value="F:transferase activity"/>
    <property type="evidence" value="ECO:0007669"/>
    <property type="project" value="UniProtKB-KW"/>
</dbReference>
<dbReference type="SMART" id="SM00028">
    <property type="entry name" value="TPR"/>
    <property type="match status" value="2"/>
</dbReference>
<sequence>MHSSPLLSLCMIVKNEEAMLPRCLKSVSGLVDEIIIVDTGSTDSTREIGKKFNARVFDCAWDDNFSNARNFSLAQASGEWILVLDADEVLVFESRDQVKKLLSEPGVEGYFIRIVNLLGALREFETSEDFVVRLFRNKPEYRFTGAIHEQVRPSISHHAGENFLKRAPLTIYHDGYLSELIQKKGKVKRNTSVIIKALREQPGDPFLLYSLGCEYFVSDCFKEALSLFRQALSAISVREGYMPDLIIKMGLCLYKLGELSEMDLLITRYKDLYPLAPELSFLSGLTKLDMGKLSEAEQDINECMMHLSFGSPHYLGIKKHQVYQVLGEINEAKHSWDKAVKFYFLALQSQPNYLYPLHKLVNIYKNHHPGVRLEDFLGFCPPDTKYRLLTKLDWEIDDEAVIYLILGLIRDIMISDLNIAQLFIPRFLEILNDKQIALKNLRTAATAALAKAAVTLACYKAVEVGNTSEICKKLMDNIKDILLWKDENKP</sequence>
<dbReference type="InterPro" id="IPR011990">
    <property type="entry name" value="TPR-like_helical_dom_sf"/>
</dbReference>
<dbReference type="Gene3D" id="3.90.550.10">
    <property type="entry name" value="Spore Coat Polysaccharide Biosynthesis Protein SpsA, Chain A"/>
    <property type="match status" value="1"/>
</dbReference>
<evidence type="ECO:0000313" key="2">
    <source>
        <dbReference type="EMBL" id="ADG81821.1"/>
    </source>
</evidence>
<dbReference type="PANTHER" id="PTHR43630:SF2">
    <property type="entry name" value="GLYCOSYLTRANSFERASE"/>
    <property type="match status" value="1"/>
</dbReference>
<dbReference type="KEGG" id="tjr:TherJR_0955"/>
<dbReference type="STRING" id="635013.TherJR_0955"/>
<name>D5XDV0_THEPJ</name>
<dbReference type="SUPFAM" id="SSF48452">
    <property type="entry name" value="TPR-like"/>
    <property type="match status" value="1"/>
</dbReference>
<dbReference type="PANTHER" id="PTHR43630">
    <property type="entry name" value="POLY-BETA-1,6-N-ACETYL-D-GLUCOSAMINE SYNTHASE"/>
    <property type="match status" value="1"/>
</dbReference>
<dbReference type="eggNOG" id="COG0463">
    <property type="taxonomic scope" value="Bacteria"/>
</dbReference>
<dbReference type="InterPro" id="IPR019734">
    <property type="entry name" value="TPR_rpt"/>
</dbReference>
<dbReference type="InterPro" id="IPR029044">
    <property type="entry name" value="Nucleotide-diphossugar_trans"/>
</dbReference>
<dbReference type="InterPro" id="IPR001173">
    <property type="entry name" value="Glyco_trans_2-like"/>
</dbReference>
<dbReference type="SUPFAM" id="SSF53448">
    <property type="entry name" value="Nucleotide-diphospho-sugar transferases"/>
    <property type="match status" value="1"/>
</dbReference>
<dbReference type="Pfam" id="PF00535">
    <property type="entry name" value="Glycos_transf_2"/>
    <property type="match status" value="1"/>
</dbReference>
<dbReference type="EMBL" id="CP002028">
    <property type="protein sequence ID" value="ADG81821.1"/>
    <property type="molecule type" value="Genomic_DNA"/>
</dbReference>
<accession>D5XDV0</accession>
<dbReference type="Gene3D" id="1.25.40.10">
    <property type="entry name" value="Tetratricopeptide repeat domain"/>
    <property type="match status" value="1"/>
</dbReference>
<dbReference type="eggNOG" id="COG0457">
    <property type="taxonomic scope" value="Bacteria"/>
</dbReference>
<dbReference type="CAZy" id="GT2">
    <property type="family name" value="Glycosyltransferase Family 2"/>
</dbReference>
<dbReference type="HOGENOM" id="CLU_023736_1_1_9"/>
<keyword evidence="2" id="KW-0808">Transferase</keyword>
<evidence type="ECO:0000313" key="3">
    <source>
        <dbReference type="Proteomes" id="UP000002377"/>
    </source>
</evidence>
<proteinExistence type="predicted"/>
<gene>
    <name evidence="2" type="ordered locus">TherJR_0955</name>
</gene>
<protein>
    <submittedName>
        <fullName evidence="2">Glycosyl transferase family 2</fullName>
    </submittedName>
</protein>
<dbReference type="CDD" id="cd02511">
    <property type="entry name" value="Beta4Glucosyltransferase"/>
    <property type="match status" value="1"/>
</dbReference>
<dbReference type="AlphaFoldDB" id="D5XDV0"/>
<feature type="domain" description="Glycosyltransferase 2-like" evidence="1">
    <location>
        <begin position="8"/>
        <end position="105"/>
    </location>
</feature>